<proteinExistence type="predicted"/>
<reference evidence="1 2" key="1">
    <citation type="submission" date="2018-09" db="EMBL/GenBank/DDBJ databases">
        <authorList>
            <person name="Zhu H."/>
        </authorList>
    </citation>
    <scope>NUCLEOTIDE SEQUENCE [LARGE SCALE GENOMIC DNA]</scope>
    <source>
        <strain evidence="1 2">K1S02-6</strain>
    </source>
</reference>
<keyword evidence="2" id="KW-1185">Reference proteome</keyword>
<protein>
    <submittedName>
        <fullName evidence="1">Uncharacterized protein</fullName>
    </submittedName>
</protein>
<evidence type="ECO:0000313" key="1">
    <source>
        <dbReference type="EMBL" id="RJG12473.1"/>
    </source>
</evidence>
<dbReference type="AlphaFoldDB" id="A0A418XJ17"/>
<sequence>MVIPCQGLQRSMARFQAQPEGTGLPLRRAALLVVHLEQPNHTPRVLPCATVGSGAGWQITENTPFRT</sequence>
<gene>
    <name evidence="1" type="ORF">D3879_04060</name>
</gene>
<name>A0A418XJ17_9PSED</name>
<dbReference type="Proteomes" id="UP000284021">
    <property type="component" value="Unassembled WGS sequence"/>
</dbReference>
<comment type="caution">
    <text evidence="1">The sequence shown here is derived from an EMBL/GenBank/DDBJ whole genome shotgun (WGS) entry which is preliminary data.</text>
</comment>
<dbReference type="EMBL" id="QYUR01000002">
    <property type="protein sequence ID" value="RJG12473.1"/>
    <property type="molecule type" value="Genomic_DNA"/>
</dbReference>
<organism evidence="1 2">
    <name type="scientific">Pseudomonas cavernicola</name>
    <dbReference type="NCBI Taxonomy" id="2320866"/>
    <lineage>
        <taxon>Bacteria</taxon>
        <taxon>Pseudomonadati</taxon>
        <taxon>Pseudomonadota</taxon>
        <taxon>Gammaproteobacteria</taxon>
        <taxon>Pseudomonadales</taxon>
        <taxon>Pseudomonadaceae</taxon>
        <taxon>Pseudomonas</taxon>
    </lineage>
</organism>
<evidence type="ECO:0000313" key="2">
    <source>
        <dbReference type="Proteomes" id="UP000284021"/>
    </source>
</evidence>
<accession>A0A418XJ17</accession>